<proteinExistence type="predicted"/>
<sequence>MASSGACQAAGGAREPAPAPLQQLQPPRRASEAQRYWLYVNPYRVGRRRRRRGWWPGGGGGGGGGGHMSLREREVGRPAVLLRPHRDPAFCTSGREPPPRRRREHATYETPAIRYLCAAQCAWSGHGQLGRTSGGIHKTTLPHIRNIGNIRKNREMFKTYFHSNIFLYNLECKKMLLVDYVTMMHQV</sequence>
<accession>A0A6J3CBP5</accession>
<feature type="region of interest" description="Disordered" evidence="1">
    <location>
        <begin position="1"/>
        <end position="28"/>
    </location>
</feature>
<gene>
    <name evidence="3" type="primary">LOC116413830</name>
</gene>
<organism evidence="2 3">
    <name type="scientific">Galleria mellonella</name>
    <name type="common">Greater wax moth</name>
    <dbReference type="NCBI Taxonomy" id="7137"/>
    <lineage>
        <taxon>Eukaryota</taxon>
        <taxon>Metazoa</taxon>
        <taxon>Ecdysozoa</taxon>
        <taxon>Arthropoda</taxon>
        <taxon>Hexapoda</taxon>
        <taxon>Insecta</taxon>
        <taxon>Pterygota</taxon>
        <taxon>Neoptera</taxon>
        <taxon>Endopterygota</taxon>
        <taxon>Lepidoptera</taxon>
        <taxon>Glossata</taxon>
        <taxon>Ditrysia</taxon>
        <taxon>Pyraloidea</taxon>
        <taxon>Pyralidae</taxon>
        <taxon>Galleriinae</taxon>
        <taxon>Galleria</taxon>
    </lineage>
</organism>
<dbReference type="KEGG" id="gmw:116413830"/>
<dbReference type="GeneID" id="116413830"/>
<keyword evidence="2" id="KW-1185">Reference proteome</keyword>
<dbReference type="AlphaFoldDB" id="A0A6J3CBP5"/>
<name>A0A6J3CBP5_GALME</name>
<evidence type="ECO:0000313" key="2">
    <source>
        <dbReference type="Proteomes" id="UP001652740"/>
    </source>
</evidence>
<evidence type="ECO:0000256" key="1">
    <source>
        <dbReference type="SAM" id="MobiDB-lite"/>
    </source>
</evidence>
<reference evidence="3" key="1">
    <citation type="submission" date="2025-08" db="UniProtKB">
        <authorList>
            <consortium name="RefSeq"/>
        </authorList>
    </citation>
    <scope>IDENTIFICATION</scope>
    <source>
        <tissue evidence="3">Whole larvae</tissue>
    </source>
</reference>
<dbReference type="Proteomes" id="UP001652740">
    <property type="component" value="Unplaced"/>
</dbReference>
<protein>
    <submittedName>
        <fullName evidence="3">Uncharacterized protein LOC116413830 isoform X1</fullName>
    </submittedName>
</protein>
<dbReference type="RefSeq" id="XP_031770748.2">
    <property type="nucleotide sequence ID" value="XM_031914888.2"/>
</dbReference>
<evidence type="ECO:0000313" key="3">
    <source>
        <dbReference type="RefSeq" id="XP_031770748.2"/>
    </source>
</evidence>